<dbReference type="Gene3D" id="1.20.5.1930">
    <property type="match status" value="1"/>
</dbReference>
<gene>
    <name evidence="5" type="ORF">SAMN05421872_10341</name>
</gene>
<name>A0A1G6MVL0_9ACTN</name>
<feature type="domain" description="Histidine kinase/HSP90-like ATPase" evidence="4">
    <location>
        <begin position="424"/>
        <end position="515"/>
    </location>
</feature>
<protein>
    <submittedName>
        <fullName evidence="5">Histidine kinase-, DNA gyrase B-, and HSP90-like ATPase</fullName>
    </submittedName>
</protein>
<dbReference type="Pfam" id="PF02518">
    <property type="entry name" value="HATPase_c"/>
    <property type="match status" value="1"/>
</dbReference>
<dbReference type="RefSeq" id="WP_090852343.1">
    <property type="nucleotide sequence ID" value="NZ_FMZM01000003.1"/>
</dbReference>
<evidence type="ECO:0000259" key="4">
    <source>
        <dbReference type="SMART" id="SM00387"/>
    </source>
</evidence>
<keyword evidence="1" id="KW-0808">Transferase</keyword>
<dbReference type="Pfam" id="PF07730">
    <property type="entry name" value="HisKA_3"/>
    <property type="match status" value="1"/>
</dbReference>
<dbReference type="InterPro" id="IPR036890">
    <property type="entry name" value="HATPase_C_sf"/>
</dbReference>
<evidence type="ECO:0000256" key="1">
    <source>
        <dbReference type="ARBA" id="ARBA00022679"/>
    </source>
</evidence>
<accession>A0A1G6MVL0</accession>
<dbReference type="Gene3D" id="3.30.565.10">
    <property type="entry name" value="Histidine kinase-like ATPase, C-terminal domain"/>
    <property type="match status" value="1"/>
</dbReference>
<evidence type="ECO:0000256" key="3">
    <source>
        <dbReference type="ARBA" id="ARBA00023012"/>
    </source>
</evidence>
<dbReference type="OrthoDB" id="144293at2"/>
<dbReference type="GO" id="GO:0000155">
    <property type="term" value="F:phosphorelay sensor kinase activity"/>
    <property type="evidence" value="ECO:0007669"/>
    <property type="project" value="InterPro"/>
</dbReference>
<dbReference type="InterPro" id="IPR003594">
    <property type="entry name" value="HATPase_dom"/>
</dbReference>
<dbReference type="GO" id="GO:0016020">
    <property type="term" value="C:membrane"/>
    <property type="evidence" value="ECO:0007669"/>
    <property type="project" value="InterPro"/>
</dbReference>
<dbReference type="STRING" id="1045774.SAMN05421872_10341"/>
<dbReference type="PANTHER" id="PTHR24421">
    <property type="entry name" value="NITRATE/NITRITE SENSOR PROTEIN NARX-RELATED"/>
    <property type="match status" value="1"/>
</dbReference>
<dbReference type="SUPFAM" id="SSF55874">
    <property type="entry name" value="ATPase domain of HSP90 chaperone/DNA topoisomerase II/histidine kinase"/>
    <property type="match status" value="1"/>
</dbReference>
<organism evidence="5 6">
    <name type="scientific">Nocardioides lianchengensis</name>
    <dbReference type="NCBI Taxonomy" id="1045774"/>
    <lineage>
        <taxon>Bacteria</taxon>
        <taxon>Bacillati</taxon>
        <taxon>Actinomycetota</taxon>
        <taxon>Actinomycetes</taxon>
        <taxon>Propionibacteriales</taxon>
        <taxon>Nocardioidaceae</taxon>
        <taxon>Nocardioides</taxon>
    </lineage>
</organism>
<evidence type="ECO:0000313" key="6">
    <source>
        <dbReference type="Proteomes" id="UP000199034"/>
    </source>
</evidence>
<evidence type="ECO:0000313" key="5">
    <source>
        <dbReference type="EMBL" id="SDC59471.1"/>
    </source>
</evidence>
<dbReference type="InterPro" id="IPR050482">
    <property type="entry name" value="Sensor_HK_TwoCompSys"/>
</dbReference>
<evidence type="ECO:0000256" key="2">
    <source>
        <dbReference type="ARBA" id="ARBA00022777"/>
    </source>
</evidence>
<dbReference type="GO" id="GO:0046983">
    <property type="term" value="F:protein dimerization activity"/>
    <property type="evidence" value="ECO:0007669"/>
    <property type="project" value="InterPro"/>
</dbReference>
<keyword evidence="6" id="KW-1185">Reference proteome</keyword>
<sequence>MLVERHPLGYLALAGRVFGLLVIGAPVLWSKDHWAVASLVLLGAIMVACAGLDHVSSRFDQFSPAPEAVLVATVCSLWVPAQSPLVAALALPALSGGLRRGLRGVLVALTAEMVVLTVITVPGWLPDVNPDEALATSTWLLAGLGLGLIGAFLHSVVRREPSPSEPYVYARSLLRQLLDLSSGLDSGLDPQVLGGRILAEVRDELPTSTLALYVAREHTVTPLVTTSVGEPRDLEECGMVAVHAWSQSHTIVDGHVFAFPLTTGMDTPAVIAGVLSGRLDNQRFGLEERLRRLSRRLEPSALHLDTALLFLAFRDAASAEERRRLAREMHDGVAQDIASLGYLVDVLVAKPDAPEVPERIDVLRDRISSVVSEVRQTVTDLRTDVGTSASLGAAISALARSLSEVSGIPIRVTLDEHPARLRSDVEAELLRIAQEAMNNAVKHARASTIDVRCQVHAPQALISVSDNGLGLQRGRTDSHGLKIMRERAMLLNADLYIEEVPTGGLRVSVWVPGAARHDDQTETDPSETRTVTA</sequence>
<dbReference type="AlphaFoldDB" id="A0A1G6MVL0"/>
<keyword evidence="2 5" id="KW-0418">Kinase</keyword>
<reference evidence="5 6" key="1">
    <citation type="submission" date="2016-10" db="EMBL/GenBank/DDBJ databases">
        <authorList>
            <person name="de Groot N.N."/>
        </authorList>
    </citation>
    <scope>NUCLEOTIDE SEQUENCE [LARGE SCALE GENOMIC DNA]</scope>
    <source>
        <strain evidence="5 6">CGMCC 4.6858</strain>
    </source>
</reference>
<proteinExistence type="predicted"/>
<dbReference type="EMBL" id="FMZM01000003">
    <property type="protein sequence ID" value="SDC59471.1"/>
    <property type="molecule type" value="Genomic_DNA"/>
</dbReference>
<dbReference type="Proteomes" id="UP000199034">
    <property type="component" value="Unassembled WGS sequence"/>
</dbReference>
<dbReference type="SMART" id="SM00387">
    <property type="entry name" value="HATPase_c"/>
    <property type="match status" value="1"/>
</dbReference>
<dbReference type="CDD" id="cd16917">
    <property type="entry name" value="HATPase_UhpB-NarQ-NarX-like"/>
    <property type="match status" value="1"/>
</dbReference>
<dbReference type="InterPro" id="IPR011712">
    <property type="entry name" value="Sig_transdc_His_kin_sub3_dim/P"/>
</dbReference>
<keyword evidence="3" id="KW-0902">Two-component regulatory system</keyword>